<proteinExistence type="inferred from homology"/>
<protein>
    <recommendedName>
        <fullName evidence="8">Guanidinium exporter</fullName>
    </recommendedName>
</protein>
<name>A0A162GBV7_BDEBC</name>
<evidence type="ECO:0000256" key="5">
    <source>
        <dbReference type="ARBA" id="ARBA00022989"/>
    </source>
</evidence>
<dbReference type="PANTHER" id="PTHR30561">
    <property type="entry name" value="SMR FAMILY PROTON-DEPENDENT DRUG EFFLUX TRANSPORTER SUGE"/>
    <property type="match status" value="1"/>
</dbReference>
<evidence type="ECO:0000256" key="3">
    <source>
        <dbReference type="ARBA" id="ARBA00022475"/>
    </source>
</evidence>
<dbReference type="SUPFAM" id="SSF103481">
    <property type="entry name" value="Multidrug resistance efflux transporter EmrE"/>
    <property type="match status" value="1"/>
</dbReference>
<dbReference type="RefSeq" id="WP_063204466.1">
    <property type="nucleotide sequence ID" value="NZ_LUKD01000001.1"/>
</dbReference>
<dbReference type="AlphaFoldDB" id="A0A162GBV7"/>
<comment type="subcellular location">
    <subcellularLocation>
        <location evidence="1 9">Cell membrane</location>
        <topology evidence="1 9">Multi-pass membrane protein</topology>
    </subcellularLocation>
</comment>
<evidence type="ECO:0000256" key="7">
    <source>
        <dbReference type="ARBA" id="ARBA00038151"/>
    </source>
</evidence>
<dbReference type="GO" id="GO:1990961">
    <property type="term" value="P:xenobiotic detoxification by transmembrane export across the plasma membrane"/>
    <property type="evidence" value="ECO:0007669"/>
    <property type="project" value="UniProtKB-ARBA"/>
</dbReference>
<keyword evidence="6 10" id="KW-0472">Membrane</keyword>
<keyword evidence="4 9" id="KW-0812">Transmembrane</keyword>
<dbReference type="FunFam" id="1.10.3730.20:FF:000001">
    <property type="entry name" value="Quaternary ammonium compound resistance transporter SugE"/>
    <property type="match status" value="1"/>
</dbReference>
<reference evidence="11 12" key="1">
    <citation type="submission" date="2016-03" db="EMBL/GenBank/DDBJ databases">
        <authorList>
            <person name="Ploux O."/>
        </authorList>
    </citation>
    <scope>NUCLEOTIDE SEQUENCE [LARGE SCALE GENOMIC DNA]</scope>
    <source>
        <strain evidence="11 12">EC13</strain>
    </source>
</reference>
<evidence type="ECO:0000313" key="12">
    <source>
        <dbReference type="Proteomes" id="UP000075799"/>
    </source>
</evidence>
<evidence type="ECO:0000256" key="6">
    <source>
        <dbReference type="ARBA" id="ARBA00023136"/>
    </source>
</evidence>
<dbReference type="GO" id="GO:0022857">
    <property type="term" value="F:transmembrane transporter activity"/>
    <property type="evidence" value="ECO:0007669"/>
    <property type="project" value="InterPro"/>
</dbReference>
<dbReference type="PANTHER" id="PTHR30561:SF0">
    <property type="entry name" value="GUANIDINIUM EXPORTER"/>
    <property type="match status" value="1"/>
</dbReference>
<feature type="transmembrane region" description="Helical" evidence="10">
    <location>
        <begin position="33"/>
        <end position="51"/>
    </location>
</feature>
<evidence type="ECO:0000256" key="8">
    <source>
        <dbReference type="ARBA" id="ARBA00039168"/>
    </source>
</evidence>
<dbReference type="GO" id="GO:0005886">
    <property type="term" value="C:plasma membrane"/>
    <property type="evidence" value="ECO:0007669"/>
    <property type="project" value="UniProtKB-SubCell"/>
</dbReference>
<dbReference type="OrthoDB" id="5295907at2"/>
<dbReference type="Proteomes" id="UP000075799">
    <property type="component" value="Unassembled WGS sequence"/>
</dbReference>
<dbReference type="InterPro" id="IPR000390">
    <property type="entry name" value="Small_drug/metabolite_transptr"/>
</dbReference>
<dbReference type="Gene3D" id="1.10.3730.20">
    <property type="match status" value="1"/>
</dbReference>
<evidence type="ECO:0000256" key="2">
    <source>
        <dbReference type="ARBA" id="ARBA00022448"/>
    </source>
</evidence>
<comment type="similarity">
    <text evidence="7">Belongs to the drug/metabolite transporter (DMT) superfamily. Small multidrug resistance (SMR) (TC 2.A.7.1) family. Gdx/SugE subfamily.</text>
</comment>
<comment type="caution">
    <text evidence="11">The sequence shown here is derived from an EMBL/GenBank/DDBJ whole genome shotgun (WGS) entry which is preliminary data.</text>
</comment>
<dbReference type="Pfam" id="PF00893">
    <property type="entry name" value="Multi_Drug_Res"/>
    <property type="match status" value="1"/>
</dbReference>
<evidence type="ECO:0000256" key="9">
    <source>
        <dbReference type="RuleBase" id="RU003942"/>
    </source>
</evidence>
<evidence type="ECO:0000256" key="4">
    <source>
        <dbReference type="ARBA" id="ARBA00022692"/>
    </source>
</evidence>
<evidence type="ECO:0000256" key="10">
    <source>
        <dbReference type="SAM" id="Phobius"/>
    </source>
</evidence>
<feature type="transmembrane region" description="Helical" evidence="10">
    <location>
        <begin position="63"/>
        <end position="82"/>
    </location>
</feature>
<accession>A0A162GBV7</accession>
<dbReference type="InterPro" id="IPR037185">
    <property type="entry name" value="EmrE-like"/>
</dbReference>
<keyword evidence="3" id="KW-1003">Cell membrane</keyword>
<dbReference type="InterPro" id="IPR045324">
    <property type="entry name" value="Small_multidrug_res"/>
</dbReference>
<evidence type="ECO:0000313" key="11">
    <source>
        <dbReference type="EMBL" id="KYG67761.1"/>
    </source>
</evidence>
<evidence type="ECO:0000256" key="1">
    <source>
        <dbReference type="ARBA" id="ARBA00004651"/>
    </source>
</evidence>
<organism evidence="11 12">
    <name type="scientific">Bdellovibrio bacteriovorus</name>
    <dbReference type="NCBI Taxonomy" id="959"/>
    <lineage>
        <taxon>Bacteria</taxon>
        <taxon>Pseudomonadati</taxon>
        <taxon>Bdellovibrionota</taxon>
        <taxon>Bdellovibrionia</taxon>
        <taxon>Bdellovibrionales</taxon>
        <taxon>Pseudobdellovibrionaceae</taxon>
        <taxon>Bdellovibrio</taxon>
    </lineage>
</organism>
<keyword evidence="2" id="KW-0813">Transport</keyword>
<sequence>MSNTTAWILLLVAGLLEVGWSIGLKYTAGFTKLGPSVFTLLTLAGSMFLLAKAANVLPIGTAYGVWVGIGALGAAILGIVLFKEAVTPARIFFLALLLVSIIGLKMTSGAE</sequence>
<gene>
    <name evidence="11" type="ORF">AZI87_00295</name>
</gene>
<keyword evidence="5 10" id="KW-1133">Transmembrane helix</keyword>
<feature type="transmembrane region" description="Helical" evidence="10">
    <location>
        <begin position="88"/>
        <end position="107"/>
    </location>
</feature>
<dbReference type="EMBL" id="LUKD01000001">
    <property type="protein sequence ID" value="KYG67761.1"/>
    <property type="molecule type" value="Genomic_DNA"/>
</dbReference>